<evidence type="ECO:0000313" key="4">
    <source>
        <dbReference type="EMBL" id="PAA54140.1"/>
    </source>
</evidence>
<evidence type="ECO:0000313" key="5">
    <source>
        <dbReference type="Proteomes" id="UP000215902"/>
    </source>
</evidence>
<name>A0A267DXV3_9PLAT</name>
<proteinExistence type="predicted"/>
<keyword evidence="5" id="KW-1185">Reference proteome</keyword>
<comment type="caution">
    <text evidence="4">The sequence shown here is derived from an EMBL/GenBank/DDBJ whole genome shotgun (WGS) entry which is preliminary data.</text>
</comment>
<dbReference type="GO" id="GO:0005829">
    <property type="term" value="C:cytosol"/>
    <property type="evidence" value="ECO:0007669"/>
    <property type="project" value="TreeGrafter"/>
</dbReference>
<dbReference type="Gene3D" id="2.170.150.10">
    <property type="entry name" value="Metal Binding Protein, Guanine Nucleotide Exchange Factor, Chain A"/>
    <property type="match status" value="1"/>
</dbReference>
<gene>
    <name evidence="4" type="ORF">BOX15_Mlig007202g5</name>
</gene>
<evidence type="ECO:0000256" key="3">
    <source>
        <dbReference type="ARBA" id="ARBA00022927"/>
    </source>
</evidence>
<dbReference type="OrthoDB" id="30840at2759"/>
<evidence type="ECO:0000256" key="2">
    <source>
        <dbReference type="ARBA" id="ARBA00022658"/>
    </source>
</evidence>
<dbReference type="InterPro" id="IPR011057">
    <property type="entry name" value="Mss4-like_sf"/>
</dbReference>
<dbReference type="GO" id="GO:0016020">
    <property type="term" value="C:membrane"/>
    <property type="evidence" value="ECO:0007669"/>
    <property type="project" value="TreeGrafter"/>
</dbReference>
<dbReference type="GO" id="GO:0015031">
    <property type="term" value="P:protein transport"/>
    <property type="evidence" value="ECO:0007669"/>
    <property type="project" value="UniProtKB-KW"/>
</dbReference>
<accession>A0A267DXV3</accession>
<dbReference type="PROSITE" id="PS51796">
    <property type="entry name" value="MSS4"/>
    <property type="match status" value="1"/>
</dbReference>
<dbReference type="AlphaFoldDB" id="A0A267DXV3"/>
<dbReference type="PANTHER" id="PTHR13276:SF0">
    <property type="entry name" value="GUANINE NUCLEOTIDE EXCHANGE FACTOR MSS4"/>
    <property type="match status" value="1"/>
</dbReference>
<keyword evidence="2" id="KW-0344">Guanine-nucleotide releasing factor</keyword>
<keyword evidence="1" id="KW-0813">Transport</keyword>
<dbReference type="STRING" id="282301.A0A267DXV3"/>
<dbReference type="InterPro" id="IPR007515">
    <property type="entry name" value="Mss4"/>
</dbReference>
<dbReference type="InterPro" id="IPR011323">
    <property type="entry name" value="Mss4/transl-control_tumour"/>
</dbReference>
<dbReference type="PANTHER" id="PTHR13276">
    <property type="entry name" value="GUANINE NUCLEOTIDE EXCHANGE FACTOR MSS4"/>
    <property type="match status" value="1"/>
</dbReference>
<feature type="non-terminal residue" evidence="4">
    <location>
        <position position="1"/>
    </location>
</feature>
<evidence type="ECO:0000256" key="1">
    <source>
        <dbReference type="ARBA" id="ARBA00022448"/>
    </source>
</evidence>
<dbReference type="Proteomes" id="UP000215902">
    <property type="component" value="Unassembled WGS sequence"/>
</dbReference>
<dbReference type="GO" id="GO:0005085">
    <property type="term" value="F:guanyl-nucleotide exchange factor activity"/>
    <property type="evidence" value="ECO:0007669"/>
    <property type="project" value="UniProtKB-KW"/>
</dbReference>
<dbReference type="Pfam" id="PF04421">
    <property type="entry name" value="Mss4"/>
    <property type="match status" value="1"/>
</dbReference>
<organism evidence="4 5">
    <name type="scientific">Macrostomum lignano</name>
    <dbReference type="NCBI Taxonomy" id="282301"/>
    <lineage>
        <taxon>Eukaryota</taxon>
        <taxon>Metazoa</taxon>
        <taxon>Spiralia</taxon>
        <taxon>Lophotrochozoa</taxon>
        <taxon>Platyhelminthes</taxon>
        <taxon>Rhabditophora</taxon>
        <taxon>Macrostomorpha</taxon>
        <taxon>Macrostomida</taxon>
        <taxon>Macrostomidae</taxon>
        <taxon>Macrostomum</taxon>
    </lineage>
</organism>
<dbReference type="GO" id="GO:0008270">
    <property type="term" value="F:zinc ion binding"/>
    <property type="evidence" value="ECO:0007669"/>
    <property type="project" value="TreeGrafter"/>
</dbReference>
<dbReference type="EMBL" id="NIVC01002961">
    <property type="protein sequence ID" value="PAA54140.1"/>
    <property type="molecule type" value="Genomic_DNA"/>
</dbReference>
<dbReference type="GO" id="GO:0006892">
    <property type="term" value="P:post-Golgi vesicle-mediated transport"/>
    <property type="evidence" value="ECO:0007669"/>
    <property type="project" value="TreeGrafter"/>
</dbReference>
<sequence length="141" mass="14870">PAVATMSSAPADSTNPHNLACQYCGSLILQAGVATICPSEETHQLPAMHAKQASKPSDFPLESCPGQWWCVLDMMQFENIGFTNTVDGLRYLICADCEKGPVGLVQQSGSASDAAAAAAPTVRHLISEHRVRVLTASSQAD</sequence>
<dbReference type="GO" id="GO:0007264">
    <property type="term" value="P:small GTPase-mediated signal transduction"/>
    <property type="evidence" value="ECO:0007669"/>
    <property type="project" value="InterPro"/>
</dbReference>
<protein>
    <submittedName>
        <fullName evidence="4">Uncharacterized protein</fullName>
    </submittedName>
</protein>
<keyword evidence="3" id="KW-0653">Protein transport</keyword>
<dbReference type="SUPFAM" id="SSF51316">
    <property type="entry name" value="Mss4-like"/>
    <property type="match status" value="1"/>
</dbReference>
<reference evidence="4 5" key="1">
    <citation type="submission" date="2017-06" db="EMBL/GenBank/DDBJ databases">
        <title>A platform for efficient transgenesis in Macrostomum lignano, a flatworm model organism for stem cell research.</title>
        <authorList>
            <person name="Berezikov E."/>
        </authorList>
    </citation>
    <scope>NUCLEOTIDE SEQUENCE [LARGE SCALE GENOMIC DNA]</scope>
    <source>
        <strain evidence="4">DV1</strain>
        <tissue evidence="4">Whole organism</tissue>
    </source>
</reference>